<reference evidence="2" key="1">
    <citation type="submission" date="2021-03" db="EMBL/GenBank/DDBJ databases">
        <title>Chromosome level genome of the anhydrobiotic midge Polypedilum vanderplanki.</title>
        <authorList>
            <person name="Yoshida Y."/>
            <person name="Kikawada T."/>
            <person name="Gusev O."/>
        </authorList>
    </citation>
    <scope>NUCLEOTIDE SEQUENCE</scope>
    <source>
        <strain evidence="2">NIAS01</strain>
        <tissue evidence="2">Whole body or cell culture</tissue>
    </source>
</reference>
<evidence type="ECO:0000313" key="3">
    <source>
        <dbReference type="Proteomes" id="UP001107558"/>
    </source>
</evidence>
<protein>
    <submittedName>
        <fullName evidence="2">Uncharacterized protein</fullName>
    </submittedName>
</protein>
<sequence length="673" mass="76599">MIDARSQERLIGGKKPTMTITQQPPQQQQIPIMQVQAVPILQKTQLQQTLSQPHLGQISNQQINEMHNLNAEKQKRNVMKTQATQTEMFLGRKMPAAQTLSLSPRTVHRVKMVSQGAQTNGMNGKKLTKSYSEMGTTADAGCQYEDERGINEHDILCRTQSEDSPKSPLDTLSYIKPSSGYMMTTAEIHSQALSRQSQLEALRSNKINENFHFGPYHHMHEGTSNRSNDNNNSINIMARRSSHTLQNEPIFIGRNELEQMRISRALNNPYEFESHSLPRRTCIHHKNEEFSTHSLPRREQQHHHHYLHEHSPNNNHMEQLNEHQRHIAAAYQDAQYVNMNAVNAETYSLSRRSSMQQQQVPSVTINLNSMQQPQQQQHFHHQHHSQALQQVPPSDEMCSTCSSETESESGSNEEEEEEDEEEKTGSETEVYEEDEEEKEIFIDFKPHLSPTATSSALLNKTKKKKLLKAMSQGEILVENNEKAKHKPTSASEEDLKRSEEEYLEKNLQYTDTPIRDENVCKTNQLFSETAQVRRYSKETFRKRSISLEDQLQEGEITTTATAVTSTTSTIKKTNKSLKANGNSPSGSPGDGRSFASSDDITRDHSEGHWNESQVTVLPCPPSPPDVSNLLSPSSKRKHLPHQQRSSLDVDAIDIEDIADQVRIIIFQSYSKKI</sequence>
<feature type="compositionally biased region" description="Acidic residues" evidence="1">
    <location>
        <begin position="405"/>
        <end position="422"/>
    </location>
</feature>
<feature type="compositionally biased region" description="Basic and acidic residues" evidence="1">
    <location>
        <begin position="599"/>
        <end position="609"/>
    </location>
</feature>
<evidence type="ECO:0000313" key="2">
    <source>
        <dbReference type="EMBL" id="KAG5684043.1"/>
    </source>
</evidence>
<name>A0A9J6CR39_POLVA</name>
<dbReference type="AlphaFoldDB" id="A0A9J6CR39"/>
<organism evidence="2 3">
    <name type="scientific">Polypedilum vanderplanki</name>
    <name type="common">Sleeping chironomid midge</name>
    <dbReference type="NCBI Taxonomy" id="319348"/>
    <lineage>
        <taxon>Eukaryota</taxon>
        <taxon>Metazoa</taxon>
        <taxon>Ecdysozoa</taxon>
        <taxon>Arthropoda</taxon>
        <taxon>Hexapoda</taxon>
        <taxon>Insecta</taxon>
        <taxon>Pterygota</taxon>
        <taxon>Neoptera</taxon>
        <taxon>Endopterygota</taxon>
        <taxon>Diptera</taxon>
        <taxon>Nematocera</taxon>
        <taxon>Chironomoidea</taxon>
        <taxon>Chironomidae</taxon>
        <taxon>Chironominae</taxon>
        <taxon>Polypedilum</taxon>
        <taxon>Polypedilum</taxon>
    </lineage>
</organism>
<proteinExistence type="predicted"/>
<feature type="region of interest" description="Disordered" evidence="1">
    <location>
        <begin position="573"/>
        <end position="645"/>
    </location>
</feature>
<feature type="region of interest" description="Disordered" evidence="1">
    <location>
        <begin position="370"/>
        <end position="437"/>
    </location>
</feature>
<dbReference type="EMBL" id="JADBJN010000001">
    <property type="protein sequence ID" value="KAG5684043.1"/>
    <property type="molecule type" value="Genomic_DNA"/>
</dbReference>
<feature type="compositionally biased region" description="Low complexity" evidence="1">
    <location>
        <begin position="16"/>
        <end position="25"/>
    </location>
</feature>
<keyword evidence="3" id="KW-1185">Reference proteome</keyword>
<dbReference type="OrthoDB" id="2157866at2759"/>
<feature type="region of interest" description="Disordered" evidence="1">
    <location>
        <begin position="1"/>
        <end position="25"/>
    </location>
</feature>
<dbReference type="PANTHER" id="PTHR47644">
    <property type="entry name" value="AGAP008221-PA"/>
    <property type="match status" value="1"/>
</dbReference>
<accession>A0A9J6CR39</accession>
<feature type="compositionally biased region" description="Low complexity" evidence="1">
    <location>
        <begin position="385"/>
        <end position="404"/>
    </location>
</feature>
<dbReference type="Proteomes" id="UP001107558">
    <property type="component" value="Chromosome 1"/>
</dbReference>
<gene>
    <name evidence="2" type="ORF">PVAND_013295</name>
</gene>
<evidence type="ECO:0000256" key="1">
    <source>
        <dbReference type="SAM" id="MobiDB-lite"/>
    </source>
</evidence>
<comment type="caution">
    <text evidence="2">The sequence shown here is derived from an EMBL/GenBank/DDBJ whole genome shotgun (WGS) entry which is preliminary data.</text>
</comment>
<feature type="region of interest" description="Disordered" evidence="1">
    <location>
        <begin position="292"/>
        <end position="314"/>
    </location>
</feature>
<dbReference type="PANTHER" id="PTHR47644:SF1">
    <property type="entry name" value="PDZ DOMAIN-CONTAINING PROTEIN"/>
    <property type="match status" value="1"/>
</dbReference>